<dbReference type="InterPro" id="IPR005135">
    <property type="entry name" value="Endo/exonuclease/phosphatase"/>
</dbReference>
<name>A0AAW2K943_SESRA</name>
<reference evidence="4" key="1">
    <citation type="submission" date="2020-06" db="EMBL/GenBank/DDBJ databases">
        <authorList>
            <person name="Li T."/>
            <person name="Hu X."/>
            <person name="Zhang T."/>
            <person name="Song X."/>
            <person name="Zhang H."/>
            <person name="Dai N."/>
            <person name="Sheng W."/>
            <person name="Hou X."/>
            <person name="Wei L."/>
        </authorList>
    </citation>
    <scope>NUCLEOTIDE SEQUENCE</scope>
    <source>
        <strain evidence="4">G02</strain>
        <tissue evidence="4">Leaf</tissue>
    </source>
</reference>
<feature type="region of interest" description="Disordered" evidence="2">
    <location>
        <begin position="198"/>
        <end position="218"/>
    </location>
</feature>
<dbReference type="PANTHER" id="PTHR33710">
    <property type="entry name" value="BNAC02G09200D PROTEIN"/>
    <property type="match status" value="1"/>
</dbReference>
<dbReference type="GO" id="GO:0008270">
    <property type="term" value="F:zinc ion binding"/>
    <property type="evidence" value="ECO:0007669"/>
    <property type="project" value="UniProtKB-KW"/>
</dbReference>
<dbReference type="PROSITE" id="PS50158">
    <property type="entry name" value="ZF_CCHC"/>
    <property type="match status" value="1"/>
</dbReference>
<dbReference type="SUPFAM" id="SSF56219">
    <property type="entry name" value="DNase I-like"/>
    <property type="match status" value="1"/>
</dbReference>
<dbReference type="PANTHER" id="PTHR33710:SF86">
    <property type="entry name" value="VIRAL MOVEMENT PROTEIN"/>
    <property type="match status" value="1"/>
</dbReference>
<dbReference type="GO" id="GO:0003824">
    <property type="term" value="F:catalytic activity"/>
    <property type="evidence" value="ECO:0007669"/>
    <property type="project" value="InterPro"/>
</dbReference>
<feature type="domain" description="CCHC-type" evidence="3">
    <location>
        <begin position="71"/>
        <end position="84"/>
    </location>
</feature>
<feature type="compositionally biased region" description="Polar residues" evidence="2">
    <location>
        <begin position="199"/>
        <end position="210"/>
    </location>
</feature>
<dbReference type="Gene3D" id="3.60.10.10">
    <property type="entry name" value="Endonuclease/exonuclease/phosphatase"/>
    <property type="match status" value="1"/>
</dbReference>
<dbReference type="GO" id="GO:0003676">
    <property type="term" value="F:nucleic acid binding"/>
    <property type="evidence" value="ECO:0007669"/>
    <property type="project" value="InterPro"/>
</dbReference>
<dbReference type="Pfam" id="PF03372">
    <property type="entry name" value="Exo_endo_phos"/>
    <property type="match status" value="1"/>
</dbReference>
<keyword evidence="1" id="KW-0863">Zinc-finger</keyword>
<dbReference type="Pfam" id="PF14392">
    <property type="entry name" value="zf-CCHC_4"/>
    <property type="match status" value="1"/>
</dbReference>
<comment type="caution">
    <text evidence="4">The sequence shown here is derived from an EMBL/GenBank/DDBJ whole genome shotgun (WGS) entry which is preliminary data.</text>
</comment>
<organism evidence="4">
    <name type="scientific">Sesamum radiatum</name>
    <name type="common">Black benniseed</name>
    <dbReference type="NCBI Taxonomy" id="300843"/>
    <lineage>
        <taxon>Eukaryota</taxon>
        <taxon>Viridiplantae</taxon>
        <taxon>Streptophyta</taxon>
        <taxon>Embryophyta</taxon>
        <taxon>Tracheophyta</taxon>
        <taxon>Spermatophyta</taxon>
        <taxon>Magnoliopsida</taxon>
        <taxon>eudicotyledons</taxon>
        <taxon>Gunneridae</taxon>
        <taxon>Pentapetalae</taxon>
        <taxon>asterids</taxon>
        <taxon>lamiids</taxon>
        <taxon>Lamiales</taxon>
        <taxon>Pedaliaceae</taxon>
        <taxon>Sesamum</taxon>
    </lineage>
</organism>
<keyword evidence="1" id="KW-0862">Zinc</keyword>
<protein>
    <recommendedName>
        <fullName evidence="3">CCHC-type domain-containing protein</fullName>
    </recommendedName>
</protein>
<dbReference type="InterPro" id="IPR036691">
    <property type="entry name" value="Endo/exonu/phosph_ase_sf"/>
</dbReference>
<dbReference type="InterPro" id="IPR001878">
    <property type="entry name" value="Znf_CCHC"/>
</dbReference>
<gene>
    <name evidence="4" type="ORF">Sradi_6204300</name>
</gene>
<dbReference type="AlphaFoldDB" id="A0AAW2K943"/>
<evidence type="ECO:0000256" key="2">
    <source>
        <dbReference type="SAM" id="MobiDB-lite"/>
    </source>
</evidence>
<dbReference type="EMBL" id="JACGWJ010000029">
    <property type="protein sequence ID" value="KAL0303362.1"/>
    <property type="molecule type" value="Genomic_DNA"/>
</dbReference>
<accession>A0AAW2K943</accession>
<evidence type="ECO:0000313" key="4">
    <source>
        <dbReference type="EMBL" id="KAL0303362.1"/>
    </source>
</evidence>
<sequence length="458" mass="51810">MNRDFAKFIGNQLGWFKDVETDNSEKIWGSSLRIRVSLNITKPLKRVLRIRTEIRDDLLVSFTYEKFTNFCYFCGCLGHLSKYCELQLKEDFVDPGDATPFGPWLRASNNTYVRNKIQATNSQSSTAQNQRPSFIINSMRSSNSRTGITMRGPSVFGSFNSSSLPSENVISTPIDHVQTTIHSTSGANTHSHIVVLEENPNSNSPTPSHISQSSNPNPYNQNMYGLAVNSIGRSRGLALLWKKSINVVIQSYSTRHIDASVQSDTDAPTWRFSGIYGEPETTQRKKTQNLLNRLKAQSIQPWLCMGDFNEILDNSEKEGVNICPFWQIRDFGTALDTNGLFGIGYSGYPFTWCNGQESPNTIRERLDRACADDKWIQLFPRVNVSHHPNVHSDHSPIVLQTELTAIHSHDALTDLSDLRQHGQDMKNVMRSSRKVGIKIRETQRGTRLCHDYTDVEQS</sequence>
<evidence type="ECO:0000259" key="3">
    <source>
        <dbReference type="PROSITE" id="PS50158"/>
    </source>
</evidence>
<evidence type="ECO:0000256" key="1">
    <source>
        <dbReference type="PROSITE-ProRule" id="PRU00047"/>
    </source>
</evidence>
<dbReference type="InterPro" id="IPR025836">
    <property type="entry name" value="Zn_knuckle_CX2CX4HX4C"/>
</dbReference>
<reference evidence="4" key="2">
    <citation type="journal article" date="2024" name="Plant">
        <title>Genomic evolution and insights into agronomic trait innovations of Sesamum species.</title>
        <authorList>
            <person name="Miao H."/>
            <person name="Wang L."/>
            <person name="Qu L."/>
            <person name="Liu H."/>
            <person name="Sun Y."/>
            <person name="Le M."/>
            <person name="Wang Q."/>
            <person name="Wei S."/>
            <person name="Zheng Y."/>
            <person name="Lin W."/>
            <person name="Duan Y."/>
            <person name="Cao H."/>
            <person name="Xiong S."/>
            <person name="Wang X."/>
            <person name="Wei L."/>
            <person name="Li C."/>
            <person name="Ma Q."/>
            <person name="Ju M."/>
            <person name="Zhao R."/>
            <person name="Li G."/>
            <person name="Mu C."/>
            <person name="Tian Q."/>
            <person name="Mei H."/>
            <person name="Zhang T."/>
            <person name="Gao T."/>
            <person name="Zhang H."/>
        </authorList>
    </citation>
    <scope>NUCLEOTIDE SEQUENCE</scope>
    <source>
        <strain evidence="4">G02</strain>
    </source>
</reference>
<proteinExistence type="predicted"/>
<keyword evidence="1" id="KW-0479">Metal-binding</keyword>